<comment type="subcellular location">
    <subcellularLocation>
        <location evidence="1">Nucleus</location>
    </subcellularLocation>
</comment>
<dbReference type="SMART" id="SM00432">
    <property type="entry name" value="MADS"/>
    <property type="match status" value="1"/>
</dbReference>
<dbReference type="GO" id="GO:0046983">
    <property type="term" value="F:protein dimerization activity"/>
    <property type="evidence" value="ECO:0007669"/>
    <property type="project" value="InterPro"/>
</dbReference>
<evidence type="ECO:0000256" key="2">
    <source>
        <dbReference type="ARBA" id="ARBA00023015"/>
    </source>
</evidence>
<keyword evidence="3" id="KW-0238">DNA-binding</keyword>
<feature type="domain" description="MADS-box" evidence="7">
    <location>
        <begin position="1"/>
        <end position="61"/>
    </location>
</feature>
<dbReference type="PANTHER" id="PTHR11945">
    <property type="entry name" value="MADS BOX PROTEIN"/>
    <property type="match status" value="1"/>
</dbReference>
<keyword evidence="4" id="KW-0804">Transcription</keyword>
<keyword evidence="9" id="KW-1185">Reference proteome</keyword>
<dbReference type="PANTHER" id="PTHR11945:SF779">
    <property type="entry name" value="AGAMOUS-LIKE MADS-BOX PROTEIN AGL61"/>
    <property type="match status" value="1"/>
</dbReference>
<dbReference type="GO" id="GO:0000981">
    <property type="term" value="F:DNA-binding transcription factor activity, RNA polymerase II-specific"/>
    <property type="evidence" value="ECO:0007669"/>
    <property type="project" value="TreeGrafter"/>
</dbReference>
<name>A0A9N7NWU8_STRHE</name>
<dbReference type="GO" id="GO:0005634">
    <property type="term" value="C:nucleus"/>
    <property type="evidence" value="ECO:0007669"/>
    <property type="project" value="UniProtKB-SubCell"/>
</dbReference>
<accession>A0A9N7NWU8</accession>
<dbReference type="Gene3D" id="3.40.1810.10">
    <property type="entry name" value="Transcription factor, MADS-box"/>
    <property type="match status" value="1"/>
</dbReference>
<dbReference type="Proteomes" id="UP001153555">
    <property type="component" value="Unassembled WGS sequence"/>
</dbReference>
<dbReference type="AlphaFoldDB" id="A0A9N7NWU8"/>
<feature type="region of interest" description="Disordered" evidence="6">
    <location>
        <begin position="144"/>
        <end position="175"/>
    </location>
</feature>
<dbReference type="SUPFAM" id="SSF55455">
    <property type="entry name" value="SRF-like"/>
    <property type="match status" value="1"/>
</dbReference>
<dbReference type="PROSITE" id="PS50066">
    <property type="entry name" value="MADS_BOX_2"/>
    <property type="match status" value="1"/>
</dbReference>
<organism evidence="8 9">
    <name type="scientific">Striga hermonthica</name>
    <name type="common">Purple witchweed</name>
    <name type="synonym">Buchnera hermonthica</name>
    <dbReference type="NCBI Taxonomy" id="68872"/>
    <lineage>
        <taxon>Eukaryota</taxon>
        <taxon>Viridiplantae</taxon>
        <taxon>Streptophyta</taxon>
        <taxon>Embryophyta</taxon>
        <taxon>Tracheophyta</taxon>
        <taxon>Spermatophyta</taxon>
        <taxon>Magnoliopsida</taxon>
        <taxon>eudicotyledons</taxon>
        <taxon>Gunneridae</taxon>
        <taxon>Pentapetalae</taxon>
        <taxon>asterids</taxon>
        <taxon>lamiids</taxon>
        <taxon>Lamiales</taxon>
        <taxon>Orobanchaceae</taxon>
        <taxon>Buchnereae</taxon>
        <taxon>Striga</taxon>
    </lineage>
</organism>
<evidence type="ECO:0000256" key="3">
    <source>
        <dbReference type="ARBA" id="ARBA00023125"/>
    </source>
</evidence>
<dbReference type="PRINTS" id="PR00404">
    <property type="entry name" value="MADSDOMAIN"/>
</dbReference>
<dbReference type="EMBL" id="CACSLK010031421">
    <property type="protein sequence ID" value="CAA0838806.1"/>
    <property type="molecule type" value="Genomic_DNA"/>
</dbReference>
<keyword evidence="5" id="KW-0539">Nucleus</keyword>
<proteinExistence type="predicted"/>
<dbReference type="GO" id="GO:0000978">
    <property type="term" value="F:RNA polymerase II cis-regulatory region sequence-specific DNA binding"/>
    <property type="evidence" value="ECO:0007669"/>
    <property type="project" value="TreeGrafter"/>
</dbReference>
<evidence type="ECO:0000256" key="4">
    <source>
        <dbReference type="ARBA" id="ARBA00023163"/>
    </source>
</evidence>
<dbReference type="InterPro" id="IPR002100">
    <property type="entry name" value="TF_MADSbox"/>
</dbReference>
<evidence type="ECO:0000259" key="7">
    <source>
        <dbReference type="PROSITE" id="PS50066"/>
    </source>
</evidence>
<reference evidence="8" key="1">
    <citation type="submission" date="2019-12" db="EMBL/GenBank/DDBJ databases">
        <authorList>
            <person name="Scholes J."/>
        </authorList>
    </citation>
    <scope>NUCLEOTIDE SEQUENCE</scope>
</reference>
<evidence type="ECO:0000313" key="9">
    <source>
        <dbReference type="Proteomes" id="UP001153555"/>
    </source>
</evidence>
<keyword evidence="2" id="KW-0805">Transcription regulation</keyword>
<evidence type="ECO:0000313" key="8">
    <source>
        <dbReference type="EMBL" id="CAA0838806.1"/>
    </source>
</evidence>
<sequence>MVRTKQEIKPIEDKAKRHTTFTKRRQGLIKKAQTFAAKFDAQAAVVAFSKAGNVFAFGDPSVEGVVDRYLAAAEEDVEVEEGGRRAAAGLAGEEALRVIGEALRAGSWGAAIEGLDEAGIDCVAGEIARIKRAVAARAAEVAALEGEGKDGSPEGGSGGSTAVESPVGGVFGGKL</sequence>
<evidence type="ECO:0000256" key="5">
    <source>
        <dbReference type="ARBA" id="ARBA00023242"/>
    </source>
</evidence>
<protein>
    <submittedName>
        <fullName evidence="8">AGAMOUS-like 71</fullName>
    </submittedName>
</protein>
<dbReference type="InterPro" id="IPR036879">
    <property type="entry name" value="TF_MADSbox_sf"/>
</dbReference>
<evidence type="ECO:0000256" key="6">
    <source>
        <dbReference type="SAM" id="MobiDB-lite"/>
    </source>
</evidence>
<dbReference type="Pfam" id="PF00319">
    <property type="entry name" value="SRF-TF"/>
    <property type="match status" value="1"/>
</dbReference>
<gene>
    <name evidence="8" type="ORF">SHERM_05382</name>
</gene>
<comment type="caution">
    <text evidence="8">The sequence shown here is derived from an EMBL/GenBank/DDBJ whole genome shotgun (WGS) entry which is preliminary data.</text>
</comment>
<evidence type="ECO:0000256" key="1">
    <source>
        <dbReference type="ARBA" id="ARBA00004123"/>
    </source>
</evidence>